<keyword evidence="2" id="KW-1185">Reference proteome</keyword>
<dbReference type="Proteomes" id="UP000199158">
    <property type="component" value="Unassembled WGS sequence"/>
</dbReference>
<accession>A0A1H7YKE6</accession>
<dbReference type="OrthoDB" id="2941457at2"/>
<protein>
    <submittedName>
        <fullName evidence="1">Phage Tail Protein X</fullName>
    </submittedName>
</protein>
<dbReference type="AlphaFoldDB" id="A0A1H7YKE6"/>
<organism evidence="1 2">
    <name type="scientific">Hydrogenoanaerobacterium saccharovorans</name>
    <dbReference type="NCBI Taxonomy" id="474960"/>
    <lineage>
        <taxon>Bacteria</taxon>
        <taxon>Bacillati</taxon>
        <taxon>Bacillota</taxon>
        <taxon>Clostridia</taxon>
        <taxon>Eubacteriales</taxon>
        <taxon>Oscillospiraceae</taxon>
        <taxon>Hydrogenoanaerobacterium</taxon>
    </lineage>
</organism>
<evidence type="ECO:0000313" key="1">
    <source>
        <dbReference type="EMBL" id="SEM45768.1"/>
    </source>
</evidence>
<gene>
    <name evidence="1" type="ORF">SAMN05216180_0059</name>
</gene>
<reference evidence="1 2" key="1">
    <citation type="submission" date="2016-10" db="EMBL/GenBank/DDBJ databases">
        <authorList>
            <person name="de Groot N.N."/>
        </authorList>
    </citation>
    <scope>NUCLEOTIDE SEQUENCE [LARGE SCALE GENOMIC DNA]</scope>
    <source>
        <strain evidence="1 2">CGMCC 1.5070</strain>
    </source>
</reference>
<dbReference type="RefSeq" id="WP_092750509.1">
    <property type="nucleotide sequence ID" value="NZ_FOCG01000001.1"/>
</dbReference>
<proteinExistence type="predicted"/>
<sequence>MGLNALQYTTQQGDTFDMLALDAYNDEGMAAVIINANPLYAGVLVFDAGVTLTIPIVEATSVQTLPPWKR</sequence>
<evidence type="ECO:0000313" key="2">
    <source>
        <dbReference type="Proteomes" id="UP000199158"/>
    </source>
</evidence>
<dbReference type="InterPro" id="IPR008861">
    <property type="entry name" value="GpX-like"/>
</dbReference>
<dbReference type="EMBL" id="FOCG01000001">
    <property type="protein sequence ID" value="SEM45768.1"/>
    <property type="molecule type" value="Genomic_DNA"/>
</dbReference>
<dbReference type="Pfam" id="PF05489">
    <property type="entry name" value="Phage_tail_X"/>
    <property type="match status" value="1"/>
</dbReference>
<name>A0A1H7YKE6_9FIRM</name>
<dbReference type="STRING" id="474960.SAMN05216180_0059"/>